<protein>
    <submittedName>
        <fullName evidence="5">Transcriptional regulator, AraC family</fullName>
    </submittedName>
</protein>
<keyword evidence="2" id="KW-0238">DNA-binding</keyword>
<dbReference type="InterPro" id="IPR009057">
    <property type="entry name" value="Homeodomain-like_sf"/>
</dbReference>
<proteinExistence type="predicted"/>
<sequence length="317" mass="35112">MLQSSYIDTGTCGAGFDGWHNMTCRNFSTTECGIAKKREFTGSVRSWRSGALGFGDVAAKSADRHLSLVRSASDIRMDPRDHIMVFLSLKGKLGMKQSDRSTVLGPGDVALYDQAAPFTLDFIGDSRGLVMAVERSFVTTRLEGVADLTARRISGQSHAGKFTQSLLSRFQDFENEGDADISAKMESSVLDLIFGSVEHCFRPDCSQSNDHRDKQLRKIKDYLLGNLQDTNLNLDMICGIHGVSPRSLNRLFSAEGTTPMRWLWKMRLQGAYRAITEGRSGSITDIAFDFGFSDASHFSQAFKREFGRSPSSILLRS</sequence>
<evidence type="ECO:0000259" key="4">
    <source>
        <dbReference type="PROSITE" id="PS01124"/>
    </source>
</evidence>
<evidence type="ECO:0000313" key="5">
    <source>
        <dbReference type="EMBL" id="SNR33262.1"/>
    </source>
</evidence>
<evidence type="ECO:0000313" key="6">
    <source>
        <dbReference type="Proteomes" id="UP000198417"/>
    </source>
</evidence>
<evidence type="ECO:0000256" key="2">
    <source>
        <dbReference type="ARBA" id="ARBA00023125"/>
    </source>
</evidence>
<dbReference type="InterPro" id="IPR035418">
    <property type="entry name" value="AraC-bd_2"/>
</dbReference>
<dbReference type="GO" id="GO:0043565">
    <property type="term" value="F:sequence-specific DNA binding"/>
    <property type="evidence" value="ECO:0007669"/>
    <property type="project" value="InterPro"/>
</dbReference>
<evidence type="ECO:0000256" key="1">
    <source>
        <dbReference type="ARBA" id="ARBA00023015"/>
    </source>
</evidence>
<name>A0A238VFU0_9RHOB</name>
<dbReference type="Pfam" id="PF12833">
    <property type="entry name" value="HTH_18"/>
    <property type="match status" value="1"/>
</dbReference>
<organism evidence="5 6">
    <name type="scientific">Puniceibacterium sediminis</name>
    <dbReference type="NCBI Taxonomy" id="1608407"/>
    <lineage>
        <taxon>Bacteria</taxon>
        <taxon>Pseudomonadati</taxon>
        <taxon>Pseudomonadota</taxon>
        <taxon>Alphaproteobacteria</taxon>
        <taxon>Rhodobacterales</taxon>
        <taxon>Paracoccaceae</taxon>
        <taxon>Puniceibacterium</taxon>
    </lineage>
</organism>
<accession>A0A238VFU0</accession>
<keyword evidence="1" id="KW-0805">Transcription regulation</keyword>
<feature type="domain" description="HTH araC/xylS-type" evidence="4">
    <location>
        <begin position="217"/>
        <end position="316"/>
    </location>
</feature>
<dbReference type="Gene3D" id="1.10.10.60">
    <property type="entry name" value="Homeodomain-like"/>
    <property type="match status" value="1"/>
</dbReference>
<dbReference type="SMART" id="SM00342">
    <property type="entry name" value="HTH_ARAC"/>
    <property type="match status" value="1"/>
</dbReference>
<dbReference type="EMBL" id="FZNN01000002">
    <property type="protein sequence ID" value="SNR33262.1"/>
    <property type="molecule type" value="Genomic_DNA"/>
</dbReference>
<dbReference type="InterPro" id="IPR018060">
    <property type="entry name" value="HTH_AraC"/>
</dbReference>
<reference evidence="5 6" key="1">
    <citation type="submission" date="2017-06" db="EMBL/GenBank/DDBJ databases">
        <authorList>
            <person name="Kim H.J."/>
            <person name="Triplett B.A."/>
        </authorList>
    </citation>
    <scope>NUCLEOTIDE SEQUENCE [LARGE SCALE GENOMIC DNA]</scope>
    <source>
        <strain evidence="5 6">DSM 29052</strain>
    </source>
</reference>
<dbReference type="Pfam" id="PF14525">
    <property type="entry name" value="AraC_binding_2"/>
    <property type="match status" value="1"/>
</dbReference>
<dbReference type="Proteomes" id="UP000198417">
    <property type="component" value="Unassembled WGS sequence"/>
</dbReference>
<keyword evidence="3" id="KW-0804">Transcription</keyword>
<dbReference type="PRINTS" id="PR00032">
    <property type="entry name" value="HTHARAC"/>
</dbReference>
<dbReference type="GO" id="GO:0003700">
    <property type="term" value="F:DNA-binding transcription factor activity"/>
    <property type="evidence" value="ECO:0007669"/>
    <property type="project" value="InterPro"/>
</dbReference>
<dbReference type="InterPro" id="IPR020449">
    <property type="entry name" value="Tscrpt_reg_AraC-type_HTH"/>
</dbReference>
<gene>
    <name evidence="5" type="ORF">SAMN06265370_102111</name>
</gene>
<dbReference type="AlphaFoldDB" id="A0A238VFU0"/>
<dbReference type="PANTHER" id="PTHR46796">
    <property type="entry name" value="HTH-TYPE TRANSCRIPTIONAL ACTIVATOR RHAS-RELATED"/>
    <property type="match status" value="1"/>
</dbReference>
<dbReference type="InterPro" id="IPR050204">
    <property type="entry name" value="AraC_XylS_family_regulators"/>
</dbReference>
<dbReference type="PROSITE" id="PS01124">
    <property type="entry name" value="HTH_ARAC_FAMILY_2"/>
    <property type="match status" value="1"/>
</dbReference>
<keyword evidence="6" id="KW-1185">Reference proteome</keyword>
<dbReference type="PANTHER" id="PTHR46796:SF6">
    <property type="entry name" value="ARAC SUBFAMILY"/>
    <property type="match status" value="1"/>
</dbReference>
<evidence type="ECO:0000256" key="3">
    <source>
        <dbReference type="ARBA" id="ARBA00023163"/>
    </source>
</evidence>
<dbReference type="SUPFAM" id="SSF46689">
    <property type="entry name" value="Homeodomain-like"/>
    <property type="match status" value="1"/>
</dbReference>
<dbReference type="OrthoDB" id="8004517at2"/>